<dbReference type="InterPro" id="IPR026961">
    <property type="entry name" value="PGG_dom"/>
</dbReference>
<dbReference type="InterPro" id="IPR036770">
    <property type="entry name" value="Ankyrin_rpt-contain_sf"/>
</dbReference>
<dbReference type="Gene3D" id="1.25.40.20">
    <property type="entry name" value="Ankyrin repeat-containing domain"/>
    <property type="match status" value="1"/>
</dbReference>
<proteinExistence type="predicted"/>
<dbReference type="PANTHER" id="PTHR24128">
    <property type="entry name" value="HOMEOBOX PROTEIN WARIAI"/>
    <property type="match status" value="1"/>
</dbReference>
<organism evidence="2 3">
    <name type="scientific">Brassica cretica</name>
    <name type="common">Mustard</name>
    <dbReference type="NCBI Taxonomy" id="69181"/>
    <lineage>
        <taxon>Eukaryota</taxon>
        <taxon>Viridiplantae</taxon>
        <taxon>Streptophyta</taxon>
        <taxon>Embryophyta</taxon>
        <taxon>Tracheophyta</taxon>
        <taxon>Spermatophyta</taxon>
        <taxon>Magnoliopsida</taxon>
        <taxon>eudicotyledons</taxon>
        <taxon>Gunneridae</taxon>
        <taxon>Pentapetalae</taxon>
        <taxon>rosids</taxon>
        <taxon>malvids</taxon>
        <taxon>Brassicales</taxon>
        <taxon>Brassicaceae</taxon>
        <taxon>Brassiceae</taxon>
        <taxon>Brassica</taxon>
    </lineage>
</organism>
<evidence type="ECO:0000259" key="1">
    <source>
        <dbReference type="Pfam" id="PF13962"/>
    </source>
</evidence>
<protein>
    <recommendedName>
        <fullName evidence="1">PGG domain-containing protein</fullName>
    </recommendedName>
</protein>
<reference evidence="2" key="1">
    <citation type="submission" date="2019-12" db="EMBL/GenBank/DDBJ databases">
        <title>Genome sequencing and annotation of Brassica cretica.</title>
        <authorList>
            <person name="Studholme D.J."/>
            <person name="Sarris P."/>
        </authorList>
    </citation>
    <scope>NUCLEOTIDE SEQUENCE</scope>
    <source>
        <strain evidence="2">PFS-109/04</strain>
        <tissue evidence="2">Leaf</tissue>
    </source>
</reference>
<gene>
    <name evidence="2" type="ORF">F2Q69_00022231</name>
</gene>
<name>A0A8S9QDP4_BRACR</name>
<dbReference type="Proteomes" id="UP000712600">
    <property type="component" value="Unassembled WGS sequence"/>
</dbReference>
<evidence type="ECO:0000313" key="3">
    <source>
        <dbReference type="Proteomes" id="UP000712600"/>
    </source>
</evidence>
<sequence length="380" mass="42635">MNERSSTSIQDENIYEKLKVTAQDGNIERLYGLIAVDPNVLGHSDKVPFCETPLNIAIEAGQTHFSMELMILKPSLSSKLNVSGFSQMHLDLQNNYSRMVRGFIAIINSLVRIKGRGRVTPLHHVARIGDAELLSEFLFSCPSIEDLTIKCETPVHVAVENHQWMTFKVMKLLHKTVKVNAKNFCGKTAMDILQTYQSPCYPEARDFFQTRKKDYSIRERSLNTSKRNDAILVVAILIVTATSKRNDAILVVAILIVTATYRAGFGPPGRFWQESSSNPHDHNSHSAGQMIMPFNISPVPAEERKYGQNETLLFFASPASPELFEYLIAAFSILSPAKPIKQKAVKKCSRRYKGVGRVDGELGKATSQLDQLVYEFIQLV</sequence>
<comment type="caution">
    <text evidence="2">The sequence shown here is derived from an EMBL/GenBank/DDBJ whole genome shotgun (WGS) entry which is preliminary data.</text>
</comment>
<evidence type="ECO:0000313" key="2">
    <source>
        <dbReference type="EMBL" id="KAF3536708.1"/>
    </source>
</evidence>
<dbReference type="EMBL" id="QGKX02001290">
    <property type="protein sequence ID" value="KAF3536708.1"/>
    <property type="molecule type" value="Genomic_DNA"/>
</dbReference>
<dbReference type="PANTHER" id="PTHR24128:SF24">
    <property type="entry name" value="ANKYRIN REPEAT PROTEIN"/>
    <property type="match status" value="1"/>
</dbReference>
<accession>A0A8S9QDP4</accession>
<dbReference type="AlphaFoldDB" id="A0A8S9QDP4"/>
<dbReference type="SUPFAM" id="SSF48403">
    <property type="entry name" value="Ankyrin repeat"/>
    <property type="match status" value="1"/>
</dbReference>
<dbReference type="Pfam" id="PF13962">
    <property type="entry name" value="PGG"/>
    <property type="match status" value="1"/>
</dbReference>
<feature type="domain" description="PGG" evidence="1">
    <location>
        <begin position="243"/>
        <end position="291"/>
    </location>
</feature>